<proteinExistence type="inferred from homology"/>
<dbReference type="STRING" id="1144750.SAMN05443431_102260"/>
<dbReference type="Proteomes" id="UP000199559">
    <property type="component" value="Unassembled WGS sequence"/>
</dbReference>
<dbReference type="GO" id="GO:0005737">
    <property type="term" value="C:cytoplasm"/>
    <property type="evidence" value="ECO:0007669"/>
    <property type="project" value="TreeGrafter"/>
</dbReference>
<dbReference type="RefSeq" id="WP_090837829.1">
    <property type="nucleotide sequence ID" value="NZ_FORM01000002.1"/>
</dbReference>
<comment type="pathway">
    <text evidence="2">Sulfur metabolism; hydrogen sulfide biosynthesis; sulfite from sulfate.</text>
</comment>
<name>A0A1I3L7H8_9FLAO</name>
<dbReference type="PANTHER" id="PTHR46509">
    <property type="entry name" value="PHOSPHOADENOSINE PHOSPHOSULFATE REDUCTASE"/>
    <property type="match status" value="1"/>
</dbReference>
<feature type="domain" description="Phosphoadenosine phosphosulphate reductase" evidence="3">
    <location>
        <begin position="33"/>
        <end position="189"/>
    </location>
</feature>
<protein>
    <submittedName>
        <fullName evidence="4">Phosphoadenylylsulfate reductase (Thioredoxin)</fullName>
    </submittedName>
</protein>
<evidence type="ECO:0000313" key="5">
    <source>
        <dbReference type="Proteomes" id="UP000199559"/>
    </source>
</evidence>
<accession>A0A1I3L7H8</accession>
<dbReference type="AlphaFoldDB" id="A0A1I3L7H8"/>
<dbReference type="EMBL" id="FORM01000002">
    <property type="protein sequence ID" value="SFI80405.1"/>
    <property type="molecule type" value="Genomic_DNA"/>
</dbReference>
<keyword evidence="5" id="KW-1185">Reference proteome</keyword>
<dbReference type="InterPro" id="IPR002500">
    <property type="entry name" value="PAPS_reduct_dom"/>
</dbReference>
<dbReference type="Pfam" id="PF01507">
    <property type="entry name" value="PAPS_reduct"/>
    <property type="match status" value="1"/>
</dbReference>
<dbReference type="Gene3D" id="3.40.50.620">
    <property type="entry name" value="HUPs"/>
    <property type="match status" value="1"/>
</dbReference>
<gene>
    <name evidence="4" type="ORF">SAMN05443431_102260</name>
</gene>
<organism evidence="4 5">
    <name type="scientific">Olleya namhaensis</name>
    <dbReference type="NCBI Taxonomy" id="1144750"/>
    <lineage>
        <taxon>Bacteria</taxon>
        <taxon>Pseudomonadati</taxon>
        <taxon>Bacteroidota</taxon>
        <taxon>Flavobacteriia</taxon>
        <taxon>Flavobacteriales</taxon>
        <taxon>Flavobacteriaceae</taxon>
    </lineage>
</organism>
<evidence type="ECO:0000256" key="1">
    <source>
        <dbReference type="ARBA" id="ARBA00009732"/>
    </source>
</evidence>
<evidence type="ECO:0000256" key="2">
    <source>
        <dbReference type="ARBA" id="ARBA00024327"/>
    </source>
</evidence>
<dbReference type="GO" id="GO:0004604">
    <property type="term" value="F:phosphoadenylyl-sulfate reductase (thioredoxin) activity"/>
    <property type="evidence" value="ECO:0007669"/>
    <property type="project" value="TreeGrafter"/>
</dbReference>
<reference evidence="5" key="1">
    <citation type="submission" date="2016-10" db="EMBL/GenBank/DDBJ databases">
        <authorList>
            <person name="Varghese N."/>
            <person name="Submissions S."/>
        </authorList>
    </citation>
    <scope>NUCLEOTIDE SEQUENCE [LARGE SCALE GENOMIC DNA]</scope>
    <source>
        <strain evidence="5">DSM 28881</strain>
    </source>
</reference>
<evidence type="ECO:0000259" key="3">
    <source>
        <dbReference type="Pfam" id="PF01507"/>
    </source>
</evidence>
<dbReference type="GO" id="GO:0019379">
    <property type="term" value="P:sulfate assimilation, phosphoadenylyl sulfate reduction by phosphoadenylyl-sulfate reductase (thioredoxin)"/>
    <property type="evidence" value="ECO:0007669"/>
    <property type="project" value="TreeGrafter"/>
</dbReference>
<dbReference type="PANTHER" id="PTHR46509:SF1">
    <property type="entry name" value="PHOSPHOADENOSINE PHOSPHOSULFATE REDUCTASE"/>
    <property type="match status" value="1"/>
</dbReference>
<dbReference type="SUPFAM" id="SSF52402">
    <property type="entry name" value="Adenine nucleotide alpha hydrolases-like"/>
    <property type="match status" value="1"/>
</dbReference>
<comment type="similarity">
    <text evidence="1">Belongs to the PAPS reductase family. CysH subfamily.</text>
</comment>
<sequence>MIELDINKINKELRHQTPDQIIEWALGLSDNRIVTTSFGVYSAILLSKMSKHDKDIKVIWCDTLYNQPSTYAHAEDLIKTYQLNIKKYQSVKSKAEIDATIGVPSVEDDNHEAFSELVKLEPFRRALKETNPDLWFTNIRVRQTELRSKKDILSYSKDGILKISPFYWCTDADLDNYLIKNNLPKNSDYFDPIKALQNRECGIHLQ</sequence>
<dbReference type="InterPro" id="IPR014729">
    <property type="entry name" value="Rossmann-like_a/b/a_fold"/>
</dbReference>
<evidence type="ECO:0000313" key="4">
    <source>
        <dbReference type="EMBL" id="SFI80405.1"/>
    </source>
</evidence>